<evidence type="ECO:0000256" key="1">
    <source>
        <dbReference type="SAM" id="MobiDB-lite"/>
    </source>
</evidence>
<comment type="caution">
    <text evidence="3">The sequence shown here is derived from an EMBL/GenBank/DDBJ whole genome shotgun (WGS) entry which is preliminary data.</text>
</comment>
<proteinExistence type="predicted"/>
<reference evidence="3 4" key="1">
    <citation type="journal article" date="2019" name="Int. J. Syst. Evol. Microbiol.">
        <title>The Global Catalogue of Microorganisms (GCM) 10K type strain sequencing project: providing services to taxonomists for standard genome sequencing and annotation.</title>
        <authorList>
            <consortium name="The Broad Institute Genomics Platform"/>
            <consortium name="The Broad Institute Genome Sequencing Center for Infectious Disease"/>
            <person name="Wu L."/>
            <person name="Ma J."/>
        </authorList>
    </citation>
    <scope>NUCLEOTIDE SEQUENCE [LARGE SCALE GENOMIC DNA]</scope>
    <source>
        <strain evidence="3 4">JCM 14046</strain>
    </source>
</reference>
<protein>
    <recommendedName>
        <fullName evidence="2">HTH luxR-type domain-containing protein</fullName>
    </recommendedName>
</protein>
<dbReference type="Proteomes" id="UP001501612">
    <property type="component" value="Unassembled WGS sequence"/>
</dbReference>
<evidence type="ECO:0000259" key="2">
    <source>
        <dbReference type="SMART" id="SM00421"/>
    </source>
</evidence>
<dbReference type="InterPro" id="IPR016032">
    <property type="entry name" value="Sig_transdc_resp-reg_C-effctor"/>
</dbReference>
<keyword evidence="4" id="KW-1185">Reference proteome</keyword>
<dbReference type="EMBL" id="BAAAMY010000009">
    <property type="protein sequence ID" value="GAA1928060.1"/>
    <property type="molecule type" value="Genomic_DNA"/>
</dbReference>
<name>A0ABN2PPH1_9ACTN</name>
<dbReference type="InterPro" id="IPR036388">
    <property type="entry name" value="WH-like_DNA-bd_sf"/>
</dbReference>
<sequence>MTAGPPTPPRTGDSHEDDVARPAAALERRRAALAGEWARTSGDDRGRIVAVGQENFHRWLFTHLRGWRQLDSTRHGGPRPTPDLPSSLAHNRRSVQRGLRMTSVFAAEGLPPGLVDLLAEQDLGYRVAHAPLDMKIVDGSQVLLEGPTIDGERSIMLAEDRVSLALAHTYWSVLLRGSRPADDLVGLREVLRGATSRQHAVLGLLARDATDRQVAEVLGVSLRTVGTEVAAIKRLLGVSTRFAAGLELGRLLRAVEASDPSPSLRG</sequence>
<evidence type="ECO:0000313" key="3">
    <source>
        <dbReference type="EMBL" id="GAA1928060.1"/>
    </source>
</evidence>
<accession>A0ABN2PPH1</accession>
<dbReference type="SMART" id="SM00421">
    <property type="entry name" value="HTH_LUXR"/>
    <property type="match status" value="1"/>
</dbReference>
<feature type="region of interest" description="Disordered" evidence="1">
    <location>
        <begin position="1"/>
        <end position="22"/>
    </location>
</feature>
<gene>
    <name evidence="3" type="ORF">GCM10009737_32400</name>
</gene>
<dbReference type="RefSeq" id="WP_344008667.1">
    <property type="nucleotide sequence ID" value="NZ_BAAAMY010000009.1"/>
</dbReference>
<dbReference type="SUPFAM" id="SSF46894">
    <property type="entry name" value="C-terminal effector domain of the bipartite response regulators"/>
    <property type="match status" value="1"/>
</dbReference>
<dbReference type="Gene3D" id="1.10.10.10">
    <property type="entry name" value="Winged helix-like DNA-binding domain superfamily/Winged helix DNA-binding domain"/>
    <property type="match status" value="1"/>
</dbReference>
<feature type="region of interest" description="Disordered" evidence="1">
    <location>
        <begin position="71"/>
        <end position="90"/>
    </location>
</feature>
<feature type="domain" description="HTH luxR-type" evidence="2">
    <location>
        <begin position="191"/>
        <end position="248"/>
    </location>
</feature>
<dbReference type="InterPro" id="IPR000792">
    <property type="entry name" value="Tscrpt_reg_LuxR_C"/>
</dbReference>
<evidence type="ECO:0000313" key="4">
    <source>
        <dbReference type="Proteomes" id="UP001501612"/>
    </source>
</evidence>
<organism evidence="3 4">
    <name type="scientific">Nocardioides lentus</name>
    <dbReference type="NCBI Taxonomy" id="338077"/>
    <lineage>
        <taxon>Bacteria</taxon>
        <taxon>Bacillati</taxon>
        <taxon>Actinomycetota</taxon>
        <taxon>Actinomycetes</taxon>
        <taxon>Propionibacteriales</taxon>
        <taxon>Nocardioidaceae</taxon>
        <taxon>Nocardioides</taxon>
    </lineage>
</organism>
<feature type="compositionally biased region" description="Basic and acidic residues" evidence="1">
    <location>
        <begin position="12"/>
        <end position="22"/>
    </location>
</feature>